<dbReference type="SUPFAM" id="SSF52821">
    <property type="entry name" value="Rhodanese/Cell cycle control phosphatase"/>
    <property type="match status" value="1"/>
</dbReference>
<feature type="region of interest" description="Disordered" evidence="8">
    <location>
        <begin position="1"/>
        <end position="94"/>
    </location>
</feature>
<feature type="compositionally biased region" description="Basic and acidic residues" evidence="8">
    <location>
        <begin position="1"/>
        <end position="15"/>
    </location>
</feature>
<dbReference type="InterPro" id="IPR036873">
    <property type="entry name" value="Rhodanese-like_dom_sf"/>
</dbReference>
<feature type="compositionally biased region" description="Low complexity" evidence="8">
    <location>
        <begin position="44"/>
        <end position="59"/>
    </location>
</feature>
<name>A0ABN7BBW6_9HEMI</name>
<dbReference type="PANTHER" id="PTHR10828">
    <property type="entry name" value="M-PHASE INDUCER PHOSPHATASE DUAL SPECIFICITY PHOSPHATASE CDC25"/>
    <property type="match status" value="1"/>
</dbReference>
<evidence type="ECO:0000256" key="6">
    <source>
        <dbReference type="ARBA" id="ARBA00023306"/>
    </source>
</evidence>
<evidence type="ECO:0000313" key="10">
    <source>
        <dbReference type="EMBL" id="BET01827.1"/>
    </source>
</evidence>
<evidence type="ECO:0000256" key="5">
    <source>
        <dbReference type="ARBA" id="ARBA00022912"/>
    </source>
</evidence>
<keyword evidence="3" id="KW-0132">Cell division</keyword>
<evidence type="ECO:0000256" key="3">
    <source>
        <dbReference type="ARBA" id="ARBA00022618"/>
    </source>
</evidence>
<keyword evidence="6" id="KW-0131">Cell cycle</keyword>
<evidence type="ECO:0000256" key="8">
    <source>
        <dbReference type="SAM" id="MobiDB-lite"/>
    </source>
</evidence>
<reference evidence="10 11" key="1">
    <citation type="submission" date="2023-09" db="EMBL/GenBank/DDBJ databases">
        <title>Nesidiocoris tenuis whole genome shotgun sequence.</title>
        <authorList>
            <person name="Shibata T."/>
            <person name="Shimoda M."/>
            <person name="Kobayashi T."/>
            <person name="Uehara T."/>
        </authorList>
    </citation>
    <scope>NUCLEOTIDE SEQUENCE [LARGE SCALE GENOMIC DNA]</scope>
    <source>
        <strain evidence="10 11">Japan</strain>
    </source>
</reference>
<dbReference type="Gene3D" id="3.40.250.10">
    <property type="entry name" value="Rhodanese-like domain"/>
    <property type="match status" value="1"/>
</dbReference>
<dbReference type="SMART" id="SM00450">
    <property type="entry name" value="RHOD"/>
    <property type="match status" value="1"/>
</dbReference>
<evidence type="ECO:0000313" key="11">
    <source>
        <dbReference type="Proteomes" id="UP001307889"/>
    </source>
</evidence>
<dbReference type="PROSITE" id="PS50206">
    <property type="entry name" value="RHODANESE_3"/>
    <property type="match status" value="1"/>
</dbReference>
<feature type="region of interest" description="Disordered" evidence="8">
    <location>
        <begin position="202"/>
        <end position="231"/>
    </location>
</feature>
<evidence type="ECO:0000259" key="9">
    <source>
        <dbReference type="PROSITE" id="PS50206"/>
    </source>
</evidence>
<proteinExistence type="inferred from homology"/>
<dbReference type="Pfam" id="PF00581">
    <property type="entry name" value="Rhodanese"/>
    <property type="match status" value="1"/>
</dbReference>
<comment type="catalytic activity">
    <reaction evidence="7">
        <text>O-phospho-L-tyrosyl-[protein] + H2O = L-tyrosyl-[protein] + phosphate</text>
        <dbReference type="Rhea" id="RHEA:10684"/>
        <dbReference type="Rhea" id="RHEA-COMP:10136"/>
        <dbReference type="Rhea" id="RHEA-COMP:20101"/>
        <dbReference type="ChEBI" id="CHEBI:15377"/>
        <dbReference type="ChEBI" id="CHEBI:43474"/>
        <dbReference type="ChEBI" id="CHEBI:46858"/>
        <dbReference type="ChEBI" id="CHEBI:61978"/>
        <dbReference type="EC" id="3.1.3.48"/>
    </reaction>
</comment>
<dbReference type="EMBL" id="AP028921">
    <property type="protein sequence ID" value="BET01827.1"/>
    <property type="molecule type" value="Genomic_DNA"/>
</dbReference>
<feature type="domain" description="Rhodanese" evidence="9">
    <location>
        <begin position="360"/>
        <end position="471"/>
    </location>
</feature>
<dbReference type="EC" id="3.1.3.48" evidence="2"/>
<dbReference type="Proteomes" id="UP001307889">
    <property type="component" value="Chromosome 13"/>
</dbReference>
<dbReference type="CDD" id="cd01530">
    <property type="entry name" value="Cdc25"/>
    <property type="match status" value="1"/>
</dbReference>
<evidence type="ECO:0000256" key="7">
    <source>
        <dbReference type="ARBA" id="ARBA00051722"/>
    </source>
</evidence>
<dbReference type="InterPro" id="IPR001763">
    <property type="entry name" value="Rhodanese-like_dom"/>
</dbReference>
<sequence length="514" mass="57880">MSDLKTVDENARNSDDSNSQFRFVAEPPDFSKNARQKLDMCPPSTSSGSSSLELLSSGLRVSTPPTGRLQPKRLQLVPTPDENNPPATETLSPLLSPPAIWKSKRSHHNLDEVMDNNSQDSGCAMSSCPTDDSSSSFRFAQPFGFAPKRNSSMESPRRCLTFLSENSQSSVDDGVYLELYEDEDEQPQLPLDMDLLISGQILTKTPNSPSPMKRPFKELPSDDNATPLGRRSFRESDDFTLKRPLLFRENATETVSPAKARLKRFKTSASARDSSSKHGATLFDYGFWKHASPLPAEEKVTLPTPEVDVKLAVQRSTQEELIGDFTRPHVLPLTTGKHGDLKTISCETLAKVLNGDYGDSVNSYRIIDCRYPYEFTAGHIKGAENMYTCDHIKKAFIDQKSPPSTPPSDKRDIVIFHCEFSYERGPFLNRFLRQTDRANNTHKYPSLKYPEIYLLNGGYSEFFKKFKHHCDPQAYKTMDDPSHSSEYKQFRAKSKTWGGPNNKKSVTRSLSRLM</sequence>
<keyword evidence="4" id="KW-0378">Hydrolase</keyword>
<feature type="region of interest" description="Disordered" evidence="8">
    <location>
        <begin position="490"/>
        <end position="514"/>
    </location>
</feature>
<evidence type="ECO:0000256" key="1">
    <source>
        <dbReference type="ARBA" id="ARBA00011065"/>
    </source>
</evidence>
<comment type="similarity">
    <text evidence="1">Belongs to the MPI phosphatase family.</text>
</comment>
<keyword evidence="5" id="KW-0904">Protein phosphatase</keyword>
<keyword evidence="11" id="KW-1185">Reference proteome</keyword>
<feature type="compositionally biased region" description="Polar residues" evidence="8">
    <location>
        <begin position="502"/>
        <end position="514"/>
    </location>
</feature>
<gene>
    <name evidence="10" type="ORF">NTJ_14644</name>
</gene>
<protein>
    <recommendedName>
        <fullName evidence="2">protein-tyrosine-phosphatase</fullName>
        <ecNumber evidence="2">3.1.3.48</ecNumber>
    </recommendedName>
</protein>
<dbReference type="PRINTS" id="PR00716">
    <property type="entry name" value="MPIPHPHTASE"/>
</dbReference>
<accession>A0ABN7BBW6</accession>
<organism evidence="10 11">
    <name type="scientific">Nesidiocoris tenuis</name>
    <dbReference type="NCBI Taxonomy" id="355587"/>
    <lineage>
        <taxon>Eukaryota</taxon>
        <taxon>Metazoa</taxon>
        <taxon>Ecdysozoa</taxon>
        <taxon>Arthropoda</taxon>
        <taxon>Hexapoda</taxon>
        <taxon>Insecta</taxon>
        <taxon>Pterygota</taxon>
        <taxon>Neoptera</taxon>
        <taxon>Paraneoptera</taxon>
        <taxon>Hemiptera</taxon>
        <taxon>Heteroptera</taxon>
        <taxon>Panheteroptera</taxon>
        <taxon>Cimicomorpha</taxon>
        <taxon>Miridae</taxon>
        <taxon>Dicyphina</taxon>
        <taxon>Nesidiocoris</taxon>
    </lineage>
</organism>
<evidence type="ECO:0000256" key="4">
    <source>
        <dbReference type="ARBA" id="ARBA00022801"/>
    </source>
</evidence>
<dbReference type="InterPro" id="IPR000751">
    <property type="entry name" value="MPI_Phosphatase"/>
</dbReference>
<evidence type="ECO:0000256" key="2">
    <source>
        <dbReference type="ARBA" id="ARBA00013064"/>
    </source>
</evidence>
<feature type="compositionally biased region" description="Polar residues" evidence="8">
    <location>
        <begin position="81"/>
        <end position="93"/>
    </location>
</feature>
<dbReference type="PANTHER" id="PTHR10828:SF76">
    <property type="entry name" value="M-PHASE INDUCER PHOSPHATASE"/>
    <property type="match status" value="1"/>
</dbReference>